<feature type="domain" description="Protein kinase" evidence="6">
    <location>
        <begin position="1"/>
        <end position="177"/>
    </location>
</feature>
<dbReference type="GO" id="GO:0005524">
    <property type="term" value="F:ATP binding"/>
    <property type="evidence" value="ECO:0007669"/>
    <property type="project" value="UniProtKB-KW"/>
</dbReference>
<evidence type="ECO:0000313" key="7">
    <source>
        <dbReference type="EMBL" id="KIO19275.1"/>
    </source>
</evidence>
<organism evidence="7 8">
    <name type="scientific">Tulasnella calospora MUT 4182</name>
    <dbReference type="NCBI Taxonomy" id="1051891"/>
    <lineage>
        <taxon>Eukaryota</taxon>
        <taxon>Fungi</taxon>
        <taxon>Dikarya</taxon>
        <taxon>Basidiomycota</taxon>
        <taxon>Agaricomycotina</taxon>
        <taxon>Agaricomycetes</taxon>
        <taxon>Cantharellales</taxon>
        <taxon>Tulasnellaceae</taxon>
        <taxon>Tulasnella</taxon>
    </lineage>
</organism>
<evidence type="ECO:0000256" key="5">
    <source>
        <dbReference type="SAM" id="MobiDB-lite"/>
    </source>
</evidence>
<dbReference type="EMBL" id="KN823231">
    <property type="protein sequence ID" value="KIO19275.1"/>
    <property type="molecule type" value="Genomic_DNA"/>
</dbReference>
<dbReference type="CDD" id="cd00180">
    <property type="entry name" value="PKc"/>
    <property type="match status" value="1"/>
</dbReference>
<dbReference type="InterPro" id="IPR011009">
    <property type="entry name" value="Kinase-like_dom_sf"/>
</dbReference>
<gene>
    <name evidence="7" type="ORF">M407DRAFT_83017</name>
</gene>
<proteinExistence type="predicted"/>
<accession>A0A0C3PWA2</accession>
<evidence type="ECO:0000259" key="6">
    <source>
        <dbReference type="PROSITE" id="PS50011"/>
    </source>
</evidence>
<dbReference type="Pfam" id="PF00069">
    <property type="entry name" value="Pkinase"/>
    <property type="match status" value="1"/>
</dbReference>
<evidence type="ECO:0000256" key="1">
    <source>
        <dbReference type="ARBA" id="ARBA00022679"/>
    </source>
</evidence>
<dbReference type="PROSITE" id="PS00108">
    <property type="entry name" value="PROTEIN_KINASE_ST"/>
    <property type="match status" value="1"/>
</dbReference>
<dbReference type="PANTHER" id="PTHR44329">
    <property type="entry name" value="SERINE/THREONINE-PROTEIN KINASE TNNI3K-RELATED"/>
    <property type="match status" value="1"/>
</dbReference>
<dbReference type="InterPro" id="IPR008271">
    <property type="entry name" value="Ser/Thr_kinase_AS"/>
</dbReference>
<dbReference type="SUPFAM" id="SSF56112">
    <property type="entry name" value="Protein kinase-like (PK-like)"/>
    <property type="match status" value="1"/>
</dbReference>
<dbReference type="SMART" id="SM00220">
    <property type="entry name" value="S_TKc"/>
    <property type="match status" value="1"/>
</dbReference>
<reference evidence="7 8" key="1">
    <citation type="submission" date="2014-04" db="EMBL/GenBank/DDBJ databases">
        <authorList>
            <consortium name="DOE Joint Genome Institute"/>
            <person name="Kuo A."/>
            <person name="Girlanda M."/>
            <person name="Perotto S."/>
            <person name="Kohler A."/>
            <person name="Nagy L.G."/>
            <person name="Floudas D."/>
            <person name="Copeland A."/>
            <person name="Barry K.W."/>
            <person name="Cichocki N."/>
            <person name="Veneault-Fourrey C."/>
            <person name="LaButti K."/>
            <person name="Lindquist E.A."/>
            <person name="Lipzen A."/>
            <person name="Lundell T."/>
            <person name="Morin E."/>
            <person name="Murat C."/>
            <person name="Sun H."/>
            <person name="Tunlid A."/>
            <person name="Henrissat B."/>
            <person name="Grigoriev I.V."/>
            <person name="Hibbett D.S."/>
            <person name="Martin F."/>
            <person name="Nordberg H.P."/>
            <person name="Cantor M.N."/>
            <person name="Hua S.X."/>
        </authorList>
    </citation>
    <scope>NUCLEOTIDE SEQUENCE [LARGE SCALE GENOMIC DNA]</scope>
    <source>
        <strain evidence="7 8">MUT 4182</strain>
    </source>
</reference>
<feature type="region of interest" description="Disordered" evidence="5">
    <location>
        <begin position="104"/>
        <end position="126"/>
    </location>
</feature>
<sequence length="177" mass="19906">REAEFLVKLSHENIIKLEGFVEDVSRNMIWLVFPWEENGTLKHFIASAEWEIPERIWLINDVARGVEYLHGREPPICHGDLKSINILVNSALRAVISDFGSARHPVSKDTNKETEQAIKEPQPAPSLEATLCPSTNTITLTSNQYTLRWAAPELLEKDDASLASDMWAFGCVAYEGS</sequence>
<dbReference type="PROSITE" id="PS50011">
    <property type="entry name" value="PROTEIN_KINASE_DOM"/>
    <property type="match status" value="1"/>
</dbReference>
<reference evidence="8" key="2">
    <citation type="submission" date="2015-01" db="EMBL/GenBank/DDBJ databases">
        <title>Evolutionary Origins and Diversification of the Mycorrhizal Mutualists.</title>
        <authorList>
            <consortium name="DOE Joint Genome Institute"/>
            <consortium name="Mycorrhizal Genomics Consortium"/>
            <person name="Kohler A."/>
            <person name="Kuo A."/>
            <person name="Nagy L.G."/>
            <person name="Floudas D."/>
            <person name="Copeland A."/>
            <person name="Barry K.W."/>
            <person name="Cichocki N."/>
            <person name="Veneault-Fourrey C."/>
            <person name="LaButti K."/>
            <person name="Lindquist E.A."/>
            <person name="Lipzen A."/>
            <person name="Lundell T."/>
            <person name="Morin E."/>
            <person name="Murat C."/>
            <person name="Riley R."/>
            <person name="Ohm R."/>
            <person name="Sun H."/>
            <person name="Tunlid A."/>
            <person name="Henrissat B."/>
            <person name="Grigoriev I.V."/>
            <person name="Hibbett D.S."/>
            <person name="Martin F."/>
        </authorList>
    </citation>
    <scope>NUCLEOTIDE SEQUENCE [LARGE SCALE GENOMIC DNA]</scope>
    <source>
        <strain evidence="8">MUT 4182</strain>
    </source>
</reference>
<dbReference type="InterPro" id="IPR051681">
    <property type="entry name" value="Ser/Thr_Kinases-Pseudokinases"/>
</dbReference>
<dbReference type="InterPro" id="IPR000719">
    <property type="entry name" value="Prot_kinase_dom"/>
</dbReference>
<protein>
    <recommendedName>
        <fullName evidence="6">Protein kinase domain-containing protein</fullName>
    </recommendedName>
</protein>
<dbReference type="PANTHER" id="PTHR44329:SF288">
    <property type="entry name" value="MITOGEN-ACTIVATED PROTEIN KINASE KINASE KINASE 20"/>
    <property type="match status" value="1"/>
</dbReference>
<keyword evidence="2" id="KW-0547">Nucleotide-binding</keyword>
<evidence type="ECO:0000313" key="8">
    <source>
        <dbReference type="Proteomes" id="UP000054248"/>
    </source>
</evidence>
<keyword evidence="1" id="KW-0808">Transferase</keyword>
<name>A0A0C3PWA2_9AGAM</name>
<dbReference type="GO" id="GO:0004674">
    <property type="term" value="F:protein serine/threonine kinase activity"/>
    <property type="evidence" value="ECO:0007669"/>
    <property type="project" value="TreeGrafter"/>
</dbReference>
<dbReference type="HOGENOM" id="CLU_000288_7_18_1"/>
<dbReference type="STRING" id="1051891.A0A0C3PWA2"/>
<evidence type="ECO:0000256" key="3">
    <source>
        <dbReference type="ARBA" id="ARBA00022777"/>
    </source>
</evidence>
<keyword evidence="4" id="KW-0067">ATP-binding</keyword>
<dbReference type="Proteomes" id="UP000054248">
    <property type="component" value="Unassembled WGS sequence"/>
</dbReference>
<feature type="non-terminal residue" evidence="7">
    <location>
        <position position="1"/>
    </location>
</feature>
<dbReference type="OrthoDB" id="4062651at2759"/>
<evidence type="ECO:0000256" key="2">
    <source>
        <dbReference type="ARBA" id="ARBA00022741"/>
    </source>
</evidence>
<keyword evidence="8" id="KW-1185">Reference proteome</keyword>
<dbReference type="Gene3D" id="1.10.510.10">
    <property type="entry name" value="Transferase(Phosphotransferase) domain 1"/>
    <property type="match status" value="1"/>
</dbReference>
<evidence type="ECO:0000256" key="4">
    <source>
        <dbReference type="ARBA" id="ARBA00022840"/>
    </source>
</evidence>
<feature type="compositionally biased region" description="Basic and acidic residues" evidence="5">
    <location>
        <begin position="106"/>
        <end position="118"/>
    </location>
</feature>
<keyword evidence="3" id="KW-0418">Kinase</keyword>
<dbReference type="AlphaFoldDB" id="A0A0C3PWA2"/>